<keyword evidence="1" id="KW-0812">Transmembrane</keyword>
<keyword evidence="1" id="KW-1133">Transmembrane helix</keyword>
<protein>
    <submittedName>
        <fullName evidence="2">Uncharacterized protein</fullName>
    </submittedName>
</protein>
<evidence type="ECO:0000256" key="1">
    <source>
        <dbReference type="SAM" id="Phobius"/>
    </source>
</evidence>
<proteinExistence type="predicted"/>
<organism evidence="2">
    <name type="scientific">marine sediment metagenome</name>
    <dbReference type="NCBI Taxonomy" id="412755"/>
    <lineage>
        <taxon>unclassified sequences</taxon>
        <taxon>metagenomes</taxon>
        <taxon>ecological metagenomes</taxon>
    </lineage>
</organism>
<keyword evidence="1" id="KW-0472">Membrane</keyword>
<accession>X0TA99</accession>
<feature type="non-terminal residue" evidence="2">
    <location>
        <position position="43"/>
    </location>
</feature>
<sequence>MVSALVKNEIATCVLSGGTLGMAIGMIGSLRNVMHLMSMRGMP</sequence>
<dbReference type="EMBL" id="BARS01019370">
    <property type="protein sequence ID" value="GAF90134.1"/>
    <property type="molecule type" value="Genomic_DNA"/>
</dbReference>
<name>X0TA99_9ZZZZ</name>
<evidence type="ECO:0000313" key="2">
    <source>
        <dbReference type="EMBL" id="GAF90134.1"/>
    </source>
</evidence>
<dbReference type="AlphaFoldDB" id="X0TA99"/>
<comment type="caution">
    <text evidence="2">The sequence shown here is derived from an EMBL/GenBank/DDBJ whole genome shotgun (WGS) entry which is preliminary data.</text>
</comment>
<feature type="transmembrane region" description="Helical" evidence="1">
    <location>
        <begin position="14"/>
        <end position="34"/>
    </location>
</feature>
<gene>
    <name evidence="2" type="ORF">S01H1_31401</name>
</gene>
<reference evidence="2" key="1">
    <citation type="journal article" date="2014" name="Front. Microbiol.">
        <title>High frequency of phylogenetically diverse reductive dehalogenase-homologous genes in deep subseafloor sedimentary metagenomes.</title>
        <authorList>
            <person name="Kawai M."/>
            <person name="Futagami T."/>
            <person name="Toyoda A."/>
            <person name="Takaki Y."/>
            <person name="Nishi S."/>
            <person name="Hori S."/>
            <person name="Arai W."/>
            <person name="Tsubouchi T."/>
            <person name="Morono Y."/>
            <person name="Uchiyama I."/>
            <person name="Ito T."/>
            <person name="Fujiyama A."/>
            <person name="Inagaki F."/>
            <person name="Takami H."/>
        </authorList>
    </citation>
    <scope>NUCLEOTIDE SEQUENCE</scope>
    <source>
        <strain evidence="2">Expedition CK06-06</strain>
    </source>
</reference>